<reference evidence="8" key="1">
    <citation type="journal article" date="2019" name="Int. J. Syst. Evol. Microbiol.">
        <title>The Global Catalogue of Microorganisms (GCM) 10K type strain sequencing project: providing services to taxonomists for standard genome sequencing and annotation.</title>
        <authorList>
            <consortium name="The Broad Institute Genomics Platform"/>
            <consortium name="The Broad Institute Genome Sequencing Center for Infectious Disease"/>
            <person name="Wu L."/>
            <person name="Ma J."/>
        </authorList>
    </citation>
    <scope>NUCLEOTIDE SEQUENCE [LARGE SCALE GENOMIC DNA]</scope>
    <source>
        <strain evidence="8">KCTC 52039</strain>
    </source>
</reference>
<dbReference type="PROSITE" id="PS50893">
    <property type="entry name" value="ABC_TRANSPORTER_2"/>
    <property type="match status" value="1"/>
</dbReference>
<dbReference type="EMBL" id="JBHRTO010000001">
    <property type="protein sequence ID" value="MFC3179439.1"/>
    <property type="molecule type" value="Genomic_DNA"/>
</dbReference>
<feature type="domain" description="ABC transporter" evidence="6">
    <location>
        <begin position="5"/>
        <end position="256"/>
    </location>
</feature>
<dbReference type="Pfam" id="PF00005">
    <property type="entry name" value="ABC_tran"/>
    <property type="match status" value="1"/>
</dbReference>
<proteinExistence type="inferred from homology"/>
<gene>
    <name evidence="7" type="ORF">ACFOGH_00410</name>
</gene>
<evidence type="ECO:0000256" key="3">
    <source>
        <dbReference type="ARBA" id="ARBA00022448"/>
    </source>
</evidence>
<evidence type="ECO:0000256" key="4">
    <source>
        <dbReference type="ARBA" id="ARBA00022741"/>
    </source>
</evidence>
<dbReference type="InterPro" id="IPR017871">
    <property type="entry name" value="ABC_transporter-like_CS"/>
</dbReference>
<dbReference type="PANTHER" id="PTHR43776:SF7">
    <property type="entry name" value="D,D-DIPEPTIDE TRANSPORT ATP-BINDING PROTEIN DDPF-RELATED"/>
    <property type="match status" value="1"/>
</dbReference>
<dbReference type="InterPro" id="IPR003439">
    <property type="entry name" value="ABC_transporter-like_ATP-bd"/>
</dbReference>
<evidence type="ECO:0000256" key="2">
    <source>
        <dbReference type="ARBA" id="ARBA00005417"/>
    </source>
</evidence>
<keyword evidence="3" id="KW-0813">Transport</keyword>
<keyword evidence="8" id="KW-1185">Reference proteome</keyword>
<dbReference type="SUPFAM" id="SSF52540">
    <property type="entry name" value="P-loop containing nucleoside triphosphate hydrolases"/>
    <property type="match status" value="1"/>
</dbReference>
<dbReference type="InterPro" id="IPR050319">
    <property type="entry name" value="ABC_transp_ATP-bind"/>
</dbReference>
<comment type="subcellular location">
    <subcellularLocation>
        <location evidence="1">Cell inner membrane</location>
        <topology evidence="1">Peripheral membrane protein</topology>
    </subcellularLocation>
</comment>
<dbReference type="SMART" id="SM00382">
    <property type="entry name" value="AAA"/>
    <property type="match status" value="1"/>
</dbReference>
<evidence type="ECO:0000313" key="7">
    <source>
        <dbReference type="EMBL" id="MFC3179439.1"/>
    </source>
</evidence>
<dbReference type="InterPro" id="IPR027417">
    <property type="entry name" value="P-loop_NTPase"/>
</dbReference>
<dbReference type="InterPro" id="IPR013563">
    <property type="entry name" value="Oligopep_ABC_C"/>
</dbReference>
<dbReference type="Proteomes" id="UP001595547">
    <property type="component" value="Unassembled WGS sequence"/>
</dbReference>
<evidence type="ECO:0000313" key="8">
    <source>
        <dbReference type="Proteomes" id="UP001595547"/>
    </source>
</evidence>
<organism evidence="7 8">
    <name type="scientific">Cypionkella sinensis</name>
    <dbReference type="NCBI Taxonomy" id="1756043"/>
    <lineage>
        <taxon>Bacteria</taxon>
        <taxon>Pseudomonadati</taxon>
        <taxon>Pseudomonadota</taxon>
        <taxon>Alphaproteobacteria</taxon>
        <taxon>Rhodobacterales</taxon>
        <taxon>Paracoccaceae</taxon>
        <taxon>Cypionkella</taxon>
    </lineage>
</organism>
<accession>A0ABV7IXY7</accession>
<dbReference type="RefSeq" id="WP_380071086.1">
    <property type="nucleotide sequence ID" value="NZ_JBHRTO010000001.1"/>
</dbReference>
<evidence type="ECO:0000256" key="1">
    <source>
        <dbReference type="ARBA" id="ARBA00004417"/>
    </source>
</evidence>
<dbReference type="CDD" id="cd03257">
    <property type="entry name" value="ABC_NikE_OppD_transporters"/>
    <property type="match status" value="1"/>
</dbReference>
<dbReference type="PROSITE" id="PS00211">
    <property type="entry name" value="ABC_TRANSPORTER_1"/>
    <property type="match status" value="1"/>
</dbReference>
<sequence length="307" mass="33543">MTPALELRNLSKTYQLRQSGGFFARTVDHLAVNNVSLTLPRNQILGLVGESGSGKTTTGMMAMRLVEPSAGQIFVDGTDITALGHAALKPYRRKMQVVFQDSYSALDPMMTLAQIVAEPLHIHGLGSVADQTAQALDMLVKTGLDRTYGNRYPHELSGGQRQRVAIARALILRPSVLVADEPTSALDVSVKAQIINLLLDLQAEMGLSILFISHDLSVVRSLTDKVAVMFQGRIVEEAATETIFTDARHPYTRSLLDAIPVLNPRARRPRTFLTRAQIEAATPRLSGQDGVPELHEIAPGHRLEAIR</sequence>
<keyword evidence="5 7" id="KW-0067">ATP-binding</keyword>
<dbReference type="GO" id="GO:0005524">
    <property type="term" value="F:ATP binding"/>
    <property type="evidence" value="ECO:0007669"/>
    <property type="project" value="UniProtKB-KW"/>
</dbReference>
<dbReference type="InterPro" id="IPR003593">
    <property type="entry name" value="AAA+_ATPase"/>
</dbReference>
<dbReference type="Gene3D" id="3.40.50.300">
    <property type="entry name" value="P-loop containing nucleotide triphosphate hydrolases"/>
    <property type="match status" value="1"/>
</dbReference>
<protein>
    <submittedName>
        <fullName evidence="7">ATP-binding cassette domain-containing protein</fullName>
    </submittedName>
</protein>
<comment type="caution">
    <text evidence="7">The sequence shown here is derived from an EMBL/GenBank/DDBJ whole genome shotgun (WGS) entry which is preliminary data.</text>
</comment>
<evidence type="ECO:0000256" key="5">
    <source>
        <dbReference type="ARBA" id="ARBA00022840"/>
    </source>
</evidence>
<keyword evidence="4" id="KW-0547">Nucleotide-binding</keyword>
<dbReference type="PANTHER" id="PTHR43776">
    <property type="entry name" value="TRANSPORT ATP-BINDING PROTEIN"/>
    <property type="match status" value="1"/>
</dbReference>
<comment type="similarity">
    <text evidence="2">Belongs to the ABC transporter superfamily.</text>
</comment>
<name>A0ABV7IXY7_9RHOB</name>
<dbReference type="Pfam" id="PF08352">
    <property type="entry name" value="oligo_HPY"/>
    <property type="match status" value="1"/>
</dbReference>
<evidence type="ECO:0000259" key="6">
    <source>
        <dbReference type="PROSITE" id="PS50893"/>
    </source>
</evidence>